<evidence type="ECO:0000313" key="2">
    <source>
        <dbReference type="Proteomes" id="UP000236742"/>
    </source>
</evidence>
<dbReference type="InterPro" id="IPR002808">
    <property type="entry name" value="AdoCbi_amidolase"/>
</dbReference>
<dbReference type="Pfam" id="PF01955">
    <property type="entry name" value="CbiZ"/>
    <property type="match status" value="1"/>
</dbReference>
<dbReference type="GO" id="GO:0016787">
    <property type="term" value="F:hydrolase activity"/>
    <property type="evidence" value="ECO:0007669"/>
    <property type="project" value="UniProtKB-KW"/>
</dbReference>
<proteinExistence type="predicted"/>
<dbReference type="RefSeq" id="WP_104007390.1">
    <property type="nucleotide sequence ID" value="NZ_FNVD01000004.1"/>
</dbReference>
<organism evidence="1 2">
    <name type="scientific">Jhaorihella thermophila</name>
    <dbReference type="NCBI Taxonomy" id="488547"/>
    <lineage>
        <taxon>Bacteria</taxon>
        <taxon>Pseudomonadati</taxon>
        <taxon>Pseudomonadota</taxon>
        <taxon>Alphaproteobacteria</taxon>
        <taxon>Rhodobacterales</taxon>
        <taxon>Paracoccaceae</taxon>
        <taxon>Jhaorihella</taxon>
    </lineage>
</organism>
<gene>
    <name evidence="1" type="ORF">SAMN05421751_104173</name>
</gene>
<dbReference type="Proteomes" id="UP000236742">
    <property type="component" value="Unassembled WGS sequence"/>
</dbReference>
<dbReference type="OrthoDB" id="9767827at2"/>
<accession>A0A1H5UQQ6</accession>
<dbReference type="EMBL" id="FNVD01000004">
    <property type="protein sequence ID" value="SEF76547.1"/>
    <property type="molecule type" value="Genomic_DNA"/>
</dbReference>
<dbReference type="PANTHER" id="PTHR35336:SF5">
    <property type="entry name" value="ADENOSYLCOBINAMIDE AMIDOHYDROLASE"/>
    <property type="match status" value="1"/>
</dbReference>
<reference evidence="1 2" key="1">
    <citation type="submission" date="2016-10" db="EMBL/GenBank/DDBJ databases">
        <authorList>
            <person name="de Groot N.N."/>
        </authorList>
    </citation>
    <scope>NUCLEOTIDE SEQUENCE [LARGE SCALE GENOMIC DNA]</scope>
    <source>
        <strain evidence="1 2">DSM 23413</strain>
    </source>
</reference>
<keyword evidence="1" id="KW-0378">Hydrolase</keyword>
<dbReference type="AlphaFoldDB" id="A0A1H5UQQ6"/>
<name>A0A1H5UQQ6_9RHOB</name>
<keyword evidence="2" id="KW-1185">Reference proteome</keyword>
<sequence length="217" mass="23269">MTLTLDRPWLEWRLPAPMQVLSWSITRPGFVTADRILWREVRNADLPHDLDVLRWLRGELAERGAKDAVAMLTSRDLNAYETATATAEDVTAHCVATVGLSNAERIGTRLDRSGKDWGTINVAVALSEPLSGAALVESLSIVAQARTAAVMDTGHALPTGIATGTGTDCIAVAAPPGTAPYAGMHTPVGETVGRAVYDAVRRGAQVWMDTVRRKDTV</sequence>
<protein>
    <submittedName>
        <fullName evidence="1">Adenosylcobinamide amidohydrolase</fullName>
    </submittedName>
</protein>
<dbReference type="PANTHER" id="PTHR35336">
    <property type="entry name" value="ADENOSYLCOBINAMIDE AMIDOHYDROLASE"/>
    <property type="match status" value="1"/>
</dbReference>
<evidence type="ECO:0000313" key="1">
    <source>
        <dbReference type="EMBL" id="SEF76547.1"/>
    </source>
</evidence>
<dbReference type="InterPro" id="IPR052209">
    <property type="entry name" value="CbiZ"/>
</dbReference>